<dbReference type="InterPro" id="IPR036388">
    <property type="entry name" value="WH-like_DNA-bd_sf"/>
</dbReference>
<dbReference type="SMART" id="SM00418">
    <property type="entry name" value="HTH_ARSR"/>
    <property type="match status" value="1"/>
</dbReference>
<dbReference type="STRING" id="1121322.SAMN02745136_05194"/>
<dbReference type="InterPro" id="IPR036390">
    <property type="entry name" value="WH_DNA-bd_sf"/>
</dbReference>
<accession>A0A1M7BP56</accession>
<evidence type="ECO:0000259" key="1">
    <source>
        <dbReference type="SMART" id="SM00418"/>
    </source>
</evidence>
<sequence length="312" mass="35090">MNTGKESLFFNLVDIERSYLMAKALSSPVRLEILKLLIKNSMTMSELSHDLFLPMSSICMHCNNLKKANLITVTPRPGLHGSQKLCGIKVDEVTFNFFSSLRDYGTKPPKLTEIPIGSYSDCNITAPCGLVTSMSYINIEDTPHGFYDPNHVNASLLWFTTGSLVYHIPNKDIKDDDLAYVSISFEVCAEAPGYNNYWPSDIFIKINNTFITTFTVKGDYGGQKGANNPTWWSDSNTQYGELRELVIKNDGCYLNNQKVSSHNIESLELKDNYYFNFAIGVDKDSAHPGGINLFGRDFGNHRQDILIKAVYK</sequence>
<name>A0A1M7BP56_9FIRM</name>
<dbReference type="EMBL" id="FRAC01000038">
    <property type="protein sequence ID" value="SHL56802.1"/>
    <property type="molecule type" value="Genomic_DNA"/>
</dbReference>
<dbReference type="AlphaFoldDB" id="A0A1M7BP56"/>
<dbReference type="GO" id="GO:0003700">
    <property type="term" value="F:DNA-binding transcription factor activity"/>
    <property type="evidence" value="ECO:0007669"/>
    <property type="project" value="InterPro"/>
</dbReference>
<dbReference type="Proteomes" id="UP000184386">
    <property type="component" value="Unassembled WGS sequence"/>
</dbReference>
<keyword evidence="3" id="KW-1185">Reference proteome</keyword>
<dbReference type="SUPFAM" id="SSF46785">
    <property type="entry name" value="Winged helix' DNA-binding domain"/>
    <property type="match status" value="1"/>
</dbReference>
<proteinExistence type="predicted"/>
<reference evidence="2 3" key="1">
    <citation type="submission" date="2016-11" db="EMBL/GenBank/DDBJ databases">
        <authorList>
            <person name="Jaros S."/>
            <person name="Januszkiewicz K."/>
            <person name="Wedrychowicz H."/>
        </authorList>
    </citation>
    <scope>NUCLEOTIDE SEQUENCE [LARGE SCALE GENOMIC DNA]</scope>
    <source>
        <strain evidence="2 3">DSM 15929</strain>
    </source>
</reference>
<dbReference type="Pfam" id="PF01022">
    <property type="entry name" value="HTH_5"/>
    <property type="match status" value="1"/>
</dbReference>
<feature type="domain" description="HTH arsR-type" evidence="1">
    <location>
        <begin position="20"/>
        <end position="103"/>
    </location>
</feature>
<dbReference type="RefSeq" id="WP_073280100.1">
    <property type="nucleotide sequence ID" value="NZ_FRAC01000038.1"/>
</dbReference>
<protein>
    <submittedName>
        <fullName evidence="2">Predicted transcriptional regulator</fullName>
    </submittedName>
</protein>
<dbReference type="CDD" id="cd00090">
    <property type="entry name" value="HTH_ARSR"/>
    <property type="match status" value="1"/>
</dbReference>
<evidence type="ECO:0000313" key="3">
    <source>
        <dbReference type="Proteomes" id="UP000184386"/>
    </source>
</evidence>
<dbReference type="InterPro" id="IPR011991">
    <property type="entry name" value="ArsR-like_HTH"/>
</dbReference>
<dbReference type="InterPro" id="IPR001845">
    <property type="entry name" value="HTH_ArsR_DNA-bd_dom"/>
</dbReference>
<organism evidence="2 3">
    <name type="scientific">Anaerocolumna jejuensis DSM 15929</name>
    <dbReference type="NCBI Taxonomy" id="1121322"/>
    <lineage>
        <taxon>Bacteria</taxon>
        <taxon>Bacillati</taxon>
        <taxon>Bacillota</taxon>
        <taxon>Clostridia</taxon>
        <taxon>Lachnospirales</taxon>
        <taxon>Lachnospiraceae</taxon>
        <taxon>Anaerocolumna</taxon>
    </lineage>
</organism>
<dbReference type="Gene3D" id="1.10.10.10">
    <property type="entry name" value="Winged helix-like DNA-binding domain superfamily/Winged helix DNA-binding domain"/>
    <property type="match status" value="1"/>
</dbReference>
<evidence type="ECO:0000313" key="2">
    <source>
        <dbReference type="EMBL" id="SHL56802.1"/>
    </source>
</evidence>
<dbReference type="OrthoDB" id="9781958at2"/>
<gene>
    <name evidence="2" type="ORF">SAMN02745136_05194</name>
</gene>